<proteinExistence type="predicted"/>
<sequence>MLVYVLTKIYGGIVGSYPRPVTLARLLNKFYSNKISLDRLEHGYEEHMERLFRLIIKFGIEYTTDGMFRWDDIFNPLISYIDGVRIDGLYRFYDNNFFFRAPHIVARIRLRGDVPIAMWYSNAMKILDRVVAELGIENIYVLKPVLPGPLTFALNSVNEFYSDLRDLINDYTTEVLSPLIKNLSSHGATVVEIHEPEIVVGRADKVYVSEAVNSLASLGKEHGVRLWIQTYFGDIGRVLELLVELQSHIIGIDLTATKNFDSITKGLDGFRHIALGLYNSRSTIIEKNTVLRGIVQMFTRVDIDDIYVTNSAPMDFIPEVIAVRKLRKLGLLVKSLRGGET</sequence>
<gene>
    <name evidence="2" type="ordered locus">Igag_0650</name>
</gene>
<reference evidence="2 3" key="1">
    <citation type="journal article" date="2010" name="Stand. Genomic Sci.">
        <title>Complete genome sequence of Ignisphaera aggregans type strain (AQ1.S1).</title>
        <authorList>
            <person name="Goker M."/>
            <person name="Held B."/>
            <person name="Lapidus A."/>
            <person name="Nolan M."/>
            <person name="Spring S."/>
            <person name="Yasawong M."/>
            <person name="Lucas S."/>
            <person name="Glavina Del Rio T."/>
            <person name="Tice H."/>
            <person name="Cheng J.F."/>
            <person name="Goodwin L."/>
            <person name="Tapia R."/>
            <person name="Pitluck S."/>
            <person name="Liolios K."/>
            <person name="Ivanova N."/>
            <person name="Mavromatis K."/>
            <person name="Mikhailova N."/>
            <person name="Pati A."/>
            <person name="Chen A."/>
            <person name="Palaniappan K."/>
            <person name="Brambilla E."/>
            <person name="Land M."/>
            <person name="Hauser L."/>
            <person name="Chang Y.J."/>
            <person name="Jeffries C.D."/>
            <person name="Brettin T."/>
            <person name="Detter J.C."/>
            <person name="Han C."/>
            <person name="Rohde M."/>
            <person name="Sikorski J."/>
            <person name="Woyke T."/>
            <person name="Bristow J."/>
            <person name="Eisen J.A."/>
            <person name="Markowitz V."/>
            <person name="Hugenholtz P."/>
            <person name="Kyrpides N.C."/>
            <person name="Klenk H.P."/>
        </authorList>
    </citation>
    <scope>NUCLEOTIDE SEQUENCE [LARGE SCALE GENOMIC DNA]</scope>
    <source>
        <strain evidence="3">DSM 17230 / JCM 13409 / AQ1.S1</strain>
    </source>
</reference>
<dbReference type="AlphaFoldDB" id="E0SST2"/>
<dbReference type="GO" id="GO:0003871">
    <property type="term" value="F:5-methyltetrahydropteroyltriglutamate-homocysteine S-methyltransferase activity"/>
    <property type="evidence" value="ECO:0007669"/>
    <property type="project" value="InterPro"/>
</dbReference>
<dbReference type="STRING" id="583356.Igag_0650"/>
<dbReference type="SUPFAM" id="SSF51726">
    <property type="entry name" value="UROD/MetE-like"/>
    <property type="match status" value="1"/>
</dbReference>
<dbReference type="Gene3D" id="3.20.20.210">
    <property type="match status" value="1"/>
</dbReference>
<dbReference type="Proteomes" id="UP000001304">
    <property type="component" value="Chromosome"/>
</dbReference>
<dbReference type="InterPro" id="IPR038071">
    <property type="entry name" value="UROD/MetE-like_sf"/>
</dbReference>
<keyword evidence="3" id="KW-1185">Reference proteome</keyword>
<dbReference type="InterPro" id="IPR013215">
    <property type="entry name" value="Cbl-indep_Met_Synth_N"/>
</dbReference>
<dbReference type="Pfam" id="PF08267">
    <property type="entry name" value="Meth_synt_1"/>
    <property type="match status" value="1"/>
</dbReference>
<evidence type="ECO:0000259" key="1">
    <source>
        <dbReference type="Pfam" id="PF08267"/>
    </source>
</evidence>
<feature type="domain" description="Cobalamin-independent methionine synthase MetE N-terminal" evidence="1">
    <location>
        <begin position="140"/>
        <end position="281"/>
    </location>
</feature>
<name>E0SST2_IGNAA</name>
<dbReference type="KEGG" id="iag:Igag_0650"/>
<dbReference type="EMBL" id="CP002098">
    <property type="protein sequence ID" value="ADM27482.1"/>
    <property type="molecule type" value="Genomic_DNA"/>
</dbReference>
<dbReference type="GO" id="GO:0008652">
    <property type="term" value="P:amino acid biosynthetic process"/>
    <property type="evidence" value="ECO:0007669"/>
    <property type="project" value="InterPro"/>
</dbReference>
<dbReference type="BioCyc" id="IAGG583356:GHAH-648-MONOMER"/>
<protein>
    <submittedName>
        <fullName evidence="2">Cobalamin-independent synthase MetE domain protein</fullName>
    </submittedName>
</protein>
<accession>E0SST2</accession>
<evidence type="ECO:0000313" key="3">
    <source>
        <dbReference type="Proteomes" id="UP000001304"/>
    </source>
</evidence>
<organism evidence="2 3">
    <name type="scientific">Ignisphaera aggregans (strain DSM 17230 / JCM 13409 / AQ1.S1)</name>
    <dbReference type="NCBI Taxonomy" id="583356"/>
    <lineage>
        <taxon>Archaea</taxon>
        <taxon>Thermoproteota</taxon>
        <taxon>Thermoprotei</taxon>
        <taxon>Desulfurococcales</taxon>
        <taxon>Desulfurococcaceae</taxon>
        <taxon>Ignisphaera</taxon>
    </lineage>
</organism>
<dbReference type="GO" id="GO:0008270">
    <property type="term" value="F:zinc ion binding"/>
    <property type="evidence" value="ECO:0007669"/>
    <property type="project" value="InterPro"/>
</dbReference>
<evidence type="ECO:0000313" key="2">
    <source>
        <dbReference type="EMBL" id="ADM27482.1"/>
    </source>
</evidence>
<dbReference type="HOGENOM" id="CLU_040013_3_1_2"/>